<feature type="region of interest" description="Disordered" evidence="5">
    <location>
        <begin position="345"/>
        <end position="423"/>
    </location>
</feature>
<evidence type="ECO:0000256" key="2">
    <source>
        <dbReference type="ARBA" id="ARBA00022692"/>
    </source>
</evidence>
<accession>A0A0N0NMM4</accession>
<feature type="compositionally biased region" description="Acidic residues" evidence="5">
    <location>
        <begin position="393"/>
        <end position="406"/>
    </location>
</feature>
<gene>
    <name evidence="8" type="ORF">AB675_10645</name>
</gene>
<reference evidence="8 9" key="1">
    <citation type="submission" date="2015-06" db="EMBL/GenBank/DDBJ databases">
        <title>Draft genome of the ant-associated black yeast Phialophora attae CBS 131958.</title>
        <authorList>
            <person name="Moreno L.F."/>
            <person name="Stielow B.J."/>
            <person name="de Hoog S."/>
            <person name="Vicente V.A."/>
            <person name="Weiss V.A."/>
            <person name="de Vries M."/>
            <person name="Cruz L.M."/>
            <person name="Souza E.M."/>
        </authorList>
    </citation>
    <scope>NUCLEOTIDE SEQUENCE [LARGE SCALE GENOMIC DNA]</scope>
    <source>
        <strain evidence="8 9">CBS 131958</strain>
    </source>
</reference>
<evidence type="ECO:0000256" key="3">
    <source>
        <dbReference type="ARBA" id="ARBA00022989"/>
    </source>
</evidence>
<dbReference type="AlphaFoldDB" id="A0A0N0NMM4"/>
<keyword evidence="4" id="KW-0472">Membrane</keyword>
<evidence type="ECO:0000259" key="7">
    <source>
        <dbReference type="Pfam" id="PF12632"/>
    </source>
</evidence>
<keyword evidence="6" id="KW-0732">Signal</keyword>
<dbReference type="Proteomes" id="UP000038010">
    <property type="component" value="Unassembled WGS sequence"/>
</dbReference>
<dbReference type="EMBL" id="LFJN01000011">
    <property type="protein sequence ID" value="KPI40631.1"/>
    <property type="molecule type" value="Genomic_DNA"/>
</dbReference>
<evidence type="ECO:0000256" key="6">
    <source>
        <dbReference type="SAM" id="SignalP"/>
    </source>
</evidence>
<evidence type="ECO:0000256" key="1">
    <source>
        <dbReference type="ARBA" id="ARBA00004308"/>
    </source>
</evidence>
<sequence length="423" mass="47528">MFLSFALAWVLHWMQCRLQTVAEASWLELCLDACFVGCLLAVLAYVARKQYLKFTRQIAALATSRLVHISEELDDTIKESIRYIQEIEVVARGYDLSNTLPPISRLDGDHAQTLCRELRRLAAKILYTGITQFIHFHNELQPLVSPDDMRTYYHIYELSPDDFSGAVSFANDMSPEAQETLKQLRFLSQLHSFARKFFLVDLLALRTTTFWDEVQRWRKVTQVVKSLVDDVQAAAAQLRAALTEDDTGNDTYGSDEDAVASPIQLQFVTPERQQSKAQMRRFEGITHGVRALGARTRIARDEITDLISRDATDRVVNATIVKHYDSLGEELRSLLDEWTRGRSAMTLFPNPDGGRDSRPLSEMRTPLSPSPSLGGLTMVEGSPADALKLLNGETDDHDTTGDEEIFEASSPPNLASECPLALT</sequence>
<proteinExistence type="predicted"/>
<dbReference type="Pfam" id="PF12632">
    <property type="entry name" value="Vezatin"/>
    <property type="match status" value="1"/>
</dbReference>
<comment type="caution">
    <text evidence="8">The sequence shown here is derived from an EMBL/GenBank/DDBJ whole genome shotgun (WGS) entry which is preliminary data.</text>
</comment>
<name>A0A0N0NMM4_9EURO</name>
<evidence type="ECO:0000256" key="5">
    <source>
        <dbReference type="SAM" id="MobiDB-lite"/>
    </source>
</evidence>
<evidence type="ECO:0000313" key="9">
    <source>
        <dbReference type="Proteomes" id="UP000038010"/>
    </source>
</evidence>
<dbReference type="InterPro" id="IPR026859">
    <property type="entry name" value="Myosin-bd"/>
</dbReference>
<feature type="domain" description="Myosin-binding" evidence="7">
    <location>
        <begin position="4"/>
        <end position="293"/>
    </location>
</feature>
<evidence type="ECO:0000313" key="8">
    <source>
        <dbReference type="EMBL" id="KPI40631.1"/>
    </source>
</evidence>
<feature type="signal peptide" evidence="6">
    <location>
        <begin position="1"/>
        <end position="18"/>
    </location>
</feature>
<comment type="subcellular location">
    <subcellularLocation>
        <location evidence="1">Endomembrane system</location>
    </subcellularLocation>
</comment>
<dbReference type="OrthoDB" id="21151at2759"/>
<keyword evidence="9" id="KW-1185">Reference proteome</keyword>
<dbReference type="RefSeq" id="XP_018000594.1">
    <property type="nucleotide sequence ID" value="XM_018139432.1"/>
</dbReference>
<dbReference type="GeneID" id="28731312"/>
<protein>
    <recommendedName>
        <fullName evidence="7">Myosin-binding domain-containing protein</fullName>
    </recommendedName>
</protein>
<organism evidence="8 9">
    <name type="scientific">Cyphellophora attinorum</name>
    <dbReference type="NCBI Taxonomy" id="1664694"/>
    <lineage>
        <taxon>Eukaryota</taxon>
        <taxon>Fungi</taxon>
        <taxon>Dikarya</taxon>
        <taxon>Ascomycota</taxon>
        <taxon>Pezizomycotina</taxon>
        <taxon>Eurotiomycetes</taxon>
        <taxon>Chaetothyriomycetidae</taxon>
        <taxon>Chaetothyriales</taxon>
        <taxon>Cyphellophoraceae</taxon>
        <taxon>Cyphellophora</taxon>
    </lineage>
</organism>
<evidence type="ECO:0000256" key="4">
    <source>
        <dbReference type="ARBA" id="ARBA00023136"/>
    </source>
</evidence>
<feature type="chain" id="PRO_5005856794" description="Myosin-binding domain-containing protein" evidence="6">
    <location>
        <begin position="19"/>
        <end position="423"/>
    </location>
</feature>
<dbReference type="GO" id="GO:0012505">
    <property type="term" value="C:endomembrane system"/>
    <property type="evidence" value="ECO:0007669"/>
    <property type="project" value="UniProtKB-SubCell"/>
</dbReference>
<dbReference type="GO" id="GO:0017022">
    <property type="term" value="F:myosin binding"/>
    <property type="evidence" value="ECO:0007669"/>
    <property type="project" value="InterPro"/>
</dbReference>
<dbReference type="STRING" id="1664694.A0A0N0NMM4"/>
<dbReference type="VEuPathDB" id="FungiDB:AB675_10645"/>
<keyword evidence="2" id="KW-0812">Transmembrane</keyword>
<keyword evidence="3" id="KW-1133">Transmembrane helix</keyword>